<dbReference type="Proteomes" id="UP000664534">
    <property type="component" value="Unassembled WGS sequence"/>
</dbReference>
<accession>A0A8H3J6G8</accession>
<feature type="region of interest" description="Disordered" evidence="1">
    <location>
        <begin position="1"/>
        <end position="23"/>
    </location>
</feature>
<dbReference type="AlphaFoldDB" id="A0A8H3J6G8"/>
<gene>
    <name evidence="2" type="ORF">IMSHALPRED_002821</name>
</gene>
<feature type="region of interest" description="Disordered" evidence="1">
    <location>
        <begin position="108"/>
        <end position="135"/>
    </location>
</feature>
<sequence length="657" mass="73853">MVRQRKQLKPSGAKKARPETTVTLESYSDTRSSLVALPAEIQGIITSNASTPPNNAIQTLYHTIELKIPLRWSRLPSLENLLASSSEGLHYTRCLRVVTKQYRREVDPYPNVDKRPETDEEGVIQNEHESGDEEEVVAEAELGDAEEEEQGNEHNRLFRISHPRTSASNSLNAFVRVLIVKFPPQQLHTLWYISLSYYSVIFYNGLIPGFLCSRWDHACPLDALTLSTLLKYQAASTHTLNFRRYTGSWRRSDLARLTIGGLKTLGIGELGPGEPWATELLARNYQNLRHLRLGSEVLLAKDYAKNGCMIPDGSGDTVDLAELMDEKVEALNKSSTPVVRLESLSLIGLDLLSFAEGAIKPVIDFNSLSMLTLESCACLEEAFPLLTGSGSGRRKAKSALQLHTLAIRHENTADDFVRELEIFLLSLKPLAHLHILLEGAYTRDIKMEKVLRVHGSCLQSLIWDERSMPRGDLYLGTAVFPEEYETWELIAKHCPELKALGISLDWEDITGSENNHKKIASSFSRMSQLQTLNVRNLPPAKTSETWLPIDYMLDGLATMLLNIVTKKARTLKTLAIGASTYGSVRVGMGHYTPNSASTFLQLRIYHINYDCRYRNSITPKLHLIGRGTPADAWGEAENLDIFTLYWLDGIPWRTQHR</sequence>
<evidence type="ECO:0000313" key="3">
    <source>
        <dbReference type="Proteomes" id="UP000664534"/>
    </source>
</evidence>
<name>A0A8H3J6G8_9LECA</name>
<comment type="caution">
    <text evidence="2">The sequence shown here is derived from an EMBL/GenBank/DDBJ whole genome shotgun (WGS) entry which is preliminary data.</text>
</comment>
<dbReference type="EMBL" id="CAJPDT010000153">
    <property type="protein sequence ID" value="CAF9941636.1"/>
    <property type="molecule type" value="Genomic_DNA"/>
</dbReference>
<keyword evidence="3" id="KW-1185">Reference proteome</keyword>
<feature type="compositionally biased region" description="Basic residues" evidence="1">
    <location>
        <begin position="1"/>
        <end position="15"/>
    </location>
</feature>
<reference evidence="2" key="1">
    <citation type="submission" date="2021-03" db="EMBL/GenBank/DDBJ databases">
        <authorList>
            <person name="Tagirdzhanova G."/>
        </authorList>
    </citation>
    <scope>NUCLEOTIDE SEQUENCE</scope>
</reference>
<proteinExistence type="predicted"/>
<organism evidence="2 3">
    <name type="scientific">Imshaugia aleurites</name>
    <dbReference type="NCBI Taxonomy" id="172621"/>
    <lineage>
        <taxon>Eukaryota</taxon>
        <taxon>Fungi</taxon>
        <taxon>Dikarya</taxon>
        <taxon>Ascomycota</taxon>
        <taxon>Pezizomycotina</taxon>
        <taxon>Lecanoromycetes</taxon>
        <taxon>OSLEUM clade</taxon>
        <taxon>Lecanoromycetidae</taxon>
        <taxon>Lecanorales</taxon>
        <taxon>Lecanorineae</taxon>
        <taxon>Parmeliaceae</taxon>
        <taxon>Imshaugia</taxon>
    </lineage>
</organism>
<evidence type="ECO:0000313" key="2">
    <source>
        <dbReference type="EMBL" id="CAF9941636.1"/>
    </source>
</evidence>
<evidence type="ECO:0000256" key="1">
    <source>
        <dbReference type="SAM" id="MobiDB-lite"/>
    </source>
</evidence>
<feature type="compositionally biased region" description="Basic and acidic residues" evidence="1">
    <location>
        <begin position="108"/>
        <end position="117"/>
    </location>
</feature>
<protein>
    <submittedName>
        <fullName evidence="2">Uncharacterized protein</fullName>
    </submittedName>
</protein>
<dbReference type="OrthoDB" id="5384871at2759"/>